<dbReference type="Proteomes" id="UP000249799">
    <property type="component" value="Chromosome"/>
</dbReference>
<keyword evidence="6" id="KW-0411">Iron-sulfur</keyword>
<dbReference type="SFLD" id="SFLDG01072">
    <property type="entry name" value="dehydrogenase_like"/>
    <property type="match status" value="1"/>
</dbReference>
<evidence type="ECO:0000256" key="3">
    <source>
        <dbReference type="ARBA" id="ARBA00022691"/>
    </source>
</evidence>
<evidence type="ECO:0000313" key="10">
    <source>
        <dbReference type="EMBL" id="AWV88029.1"/>
    </source>
</evidence>
<evidence type="ECO:0000259" key="9">
    <source>
        <dbReference type="PROSITE" id="PS51918"/>
    </source>
</evidence>
<dbReference type="NCBIfam" id="TIGR03942">
    <property type="entry name" value="sulfatase_rSAM"/>
    <property type="match status" value="1"/>
</dbReference>
<evidence type="ECO:0000256" key="2">
    <source>
        <dbReference type="ARBA" id="ARBA00022485"/>
    </source>
</evidence>
<dbReference type="SFLD" id="SFLDG01384">
    <property type="entry name" value="thioether_bond_formation_requi"/>
    <property type="match status" value="1"/>
</dbReference>
<evidence type="ECO:0000256" key="8">
    <source>
        <dbReference type="SAM" id="MobiDB-lite"/>
    </source>
</evidence>
<evidence type="ECO:0000256" key="1">
    <source>
        <dbReference type="ARBA" id="ARBA00001966"/>
    </source>
</evidence>
<dbReference type="InterPro" id="IPR034491">
    <property type="entry name" value="Anaerob_Ser_sulfatase-maturase"/>
</dbReference>
<keyword evidence="3" id="KW-0949">S-adenosyl-L-methionine</keyword>
<comment type="similarity">
    <text evidence="7">Belongs to the radical SAM superfamily. Anaerobic sulfatase-maturating enzyme family.</text>
</comment>
<dbReference type="InterPro" id="IPR058240">
    <property type="entry name" value="rSAM_sf"/>
</dbReference>
<dbReference type="EMBL" id="CP030032">
    <property type="protein sequence ID" value="AWV88029.1"/>
    <property type="molecule type" value="Genomic_DNA"/>
</dbReference>
<dbReference type="InterPro" id="IPR023885">
    <property type="entry name" value="4Fe4S-binding_SPASM_dom"/>
</dbReference>
<dbReference type="PANTHER" id="PTHR43273">
    <property type="entry name" value="ANAEROBIC SULFATASE-MATURATING ENZYME HOMOLOG ASLB-RELATED"/>
    <property type="match status" value="1"/>
</dbReference>
<dbReference type="CDD" id="cd21120">
    <property type="entry name" value="SPASM_anSME"/>
    <property type="match status" value="1"/>
</dbReference>
<dbReference type="RefSeq" id="WP_111331406.1">
    <property type="nucleotide sequence ID" value="NZ_CP030032.1"/>
</dbReference>
<keyword evidence="2" id="KW-0004">4Fe-4S</keyword>
<dbReference type="NCBIfam" id="TIGR04085">
    <property type="entry name" value="rSAM_more_4Fe4S"/>
    <property type="match status" value="1"/>
</dbReference>
<dbReference type="InterPro" id="IPR047207">
    <property type="entry name" value="SPASM_anSME"/>
</dbReference>
<dbReference type="InterPro" id="IPR023867">
    <property type="entry name" value="Sulphatase_maturase_rSAM"/>
</dbReference>
<sequence>MPARPTTWPKGGPSNIHVMAKPTGAVCNLDCKYCFFLSKEALYPGSPFRMADDLLELYIRQVIESQRGAHVTIAWQGGEPTLMGLEFFERALEVVEKYRRPNMTIEHTIQTNGTRLSDAWCTFFREHSFLVGLSIDGTRAMHDAYRVDKGGRGTFDKVVRAAKLLKAHQVDFNILCTVHDQNADAPLEVYRFFRDELGAQFIQFIPIVERVSPETRQQAEEGWGSGGEGRPLYTQHGKMVTERSVEPQKWGDFLIAIFDEWVRNDVGQVFLPQFEAALASWMRLPQSMCIFAETCGDAVALEHNGDLYSCDHYVEPDFLLGNIRDAHLLELVSSERQRAFGRAKKDTLPEHCLNCEVRFACNGECPRNRFMQTPDGESGLNYLCAGYKAFFTHIDEPMQVMGGLLRSGNDAALVMEILRREERAKTERPSRHPPRRRRQRRRHQT</sequence>
<dbReference type="SFLD" id="SFLDF00285">
    <property type="entry name" value="anaerobic_Ser-type_sulfatase-m"/>
    <property type="match status" value="1"/>
</dbReference>
<proteinExistence type="inferred from homology"/>
<dbReference type="KEGG" id="bsed:DN745_01250"/>
<gene>
    <name evidence="10" type="ORF">DN745_01250</name>
</gene>
<protein>
    <submittedName>
        <fullName evidence="10">Anaerobic sulfatase maturase</fullName>
    </submittedName>
</protein>
<dbReference type="PANTHER" id="PTHR43273:SF3">
    <property type="entry name" value="ANAEROBIC SULFATASE-MATURATING ENZYME HOMOLOG ASLB-RELATED"/>
    <property type="match status" value="1"/>
</dbReference>
<dbReference type="InterPro" id="IPR013785">
    <property type="entry name" value="Aldolase_TIM"/>
</dbReference>
<dbReference type="PROSITE" id="PS51918">
    <property type="entry name" value="RADICAL_SAM"/>
    <property type="match status" value="1"/>
</dbReference>
<feature type="compositionally biased region" description="Basic residues" evidence="8">
    <location>
        <begin position="431"/>
        <end position="445"/>
    </location>
</feature>
<comment type="cofactor">
    <cofactor evidence="1">
        <name>[4Fe-4S] cluster</name>
        <dbReference type="ChEBI" id="CHEBI:49883"/>
    </cofactor>
</comment>
<reference evidence="10 11" key="1">
    <citation type="submission" date="2018-06" db="EMBL/GenBank/DDBJ databases">
        <title>Lujinxingia sediminis gen. nov. sp. nov., a new facultative anaerobic member of the class Deltaproteobacteria, and proposal of Lujinxingaceae fam. nov.</title>
        <authorList>
            <person name="Guo L.-Y."/>
            <person name="Li C.-M."/>
            <person name="Wang S."/>
            <person name="Du Z.-J."/>
        </authorList>
    </citation>
    <scope>NUCLEOTIDE SEQUENCE [LARGE SCALE GENOMIC DNA]</scope>
    <source>
        <strain evidence="10 11">FA350</strain>
    </source>
</reference>
<dbReference type="GO" id="GO:0016491">
    <property type="term" value="F:oxidoreductase activity"/>
    <property type="evidence" value="ECO:0007669"/>
    <property type="project" value="InterPro"/>
</dbReference>
<evidence type="ECO:0000313" key="11">
    <source>
        <dbReference type="Proteomes" id="UP000249799"/>
    </source>
</evidence>
<dbReference type="GO" id="GO:0051539">
    <property type="term" value="F:4 iron, 4 sulfur cluster binding"/>
    <property type="evidence" value="ECO:0007669"/>
    <property type="project" value="UniProtKB-KW"/>
</dbReference>
<keyword evidence="5" id="KW-0408">Iron</keyword>
<evidence type="ECO:0000256" key="4">
    <source>
        <dbReference type="ARBA" id="ARBA00022723"/>
    </source>
</evidence>
<evidence type="ECO:0000256" key="7">
    <source>
        <dbReference type="ARBA" id="ARBA00023601"/>
    </source>
</evidence>
<dbReference type="CDD" id="cd01335">
    <property type="entry name" value="Radical_SAM"/>
    <property type="match status" value="1"/>
</dbReference>
<dbReference type="SUPFAM" id="SSF102114">
    <property type="entry name" value="Radical SAM enzymes"/>
    <property type="match status" value="1"/>
</dbReference>
<evidence type="ECO:0000256" key="5">
    <source>
        <dbReference type="ARBA" id="ARBA00023004"/>
    </source>
</evidence>
<feature type="region of interest" description="Disordered" evidence="8">
    <location>
        <begin position="422"/>
        <end position="445"/>
    </location>
</feature>
<keyword evidence="11" id="KW-1185">Reference proteome</keyword>
<keyword evidence="4" id="KW-0479">Metal-binding</keyword>
<dbReference type="AlphaFoldDB" id="A0A2Z4FGG7"/>
<dbReference type="SFLD" id="SFLDG01386">
    <property type="entry name" value="main_SPASM_domain-containing"/>
    <property type="match status" value="1"/>
</dbReference>
<dbReference type="Gene3D" id="3.20.20.70">
    <property type="entry name" value="Aldolase class I"/>
    <property type="match status" value="1"/>
</dbReference>
<dbReference type="Pfam" id="PF13186">
    <property type="entry name" value="SPASM"/>
    <property type="match status" value="1"/>
</dbReference>
<accession>A0A2Z4FGG7</accession>
<name>A0A2Z4FGG7_9DELT</name>
<dbReference type="OrthoDB" id="9782387at2"/>
<organism evidence="10 11">
    <name type="scientific">Bradymonas sediminis</name>
    <dbReference type="NCBI Taxonomy" id="1548548"/>
    <lineage>
        <taxon>Bacteria</taxon>
        <taxon>Deltaproteobacteria</taxon>
        <taxon>Bradymonadales</taxon>
        <taxon>Bradymonadaceae</taxon>
        <taxon>Bradymonas</taxon>
    </lineage>
</organism>
<feature type="domain" description="Radical SAM core" evidence="9">
    <location>
        <begin position="10"/>
        <end position="243"/>
    </location>
</feature>
<dbReference type="SFLD" id="SFLDS00029">
    <property type="entry name" value="Radical_SAM"/>
    <property type="match status" value="1"/>
</dbReference>
<dbReference type="SFLD" id="SFLDG01067">
    <property type="entry name" value="SPASM/twitch_domain_containing"/>
    <property type="match status" value="1"/>
</dbReference>
<dbReference type="InterPro" id="IPR007197">
    <property type="entry name" value="rSAM"/>
</dbReference>
<evidence type="ECO:0000256" key="6">
    <source>
        <dbReference type="ARBA" id="ARBA00023014"/>
    </source>
</evidence>
<dbReference type="Pfam" id="PF04055">
    <property type="entry name" value="Radical_SAM"/>
    <property type="match status" value="1"/>
</dbReference>
<dbReference type="GO" id="GO:0046872">
    <property type="term" value="F:metal ion binding"/>
    <property type="evidence" value="ECO:0007669"/>
    <property type="project" value="UniProtKB-KW"/>
</dbReference>